<dbReference type="AlphaFoldDB" id="A0AAD5Q389"/>
<gene>
    <name evidence="1" type="ORF">GHT06_009562</name>
</gene>
<proteinExistence type="predicted"/>
<evidence type="ECO:0000313" key="1">
    <source>
        <dbReference type="EMBL" id="KAI9565769.1"/>
    </source>
</evidence>
<dbReference type="EMBL" id="WJBH02000001">
    <property type="protein sequence ID" value="KAI9565769.1"/>
    <property type="molecule type" value="Genomic_DNA"/>
</dbReference>
<name>A0AAD5Q389_9CRUS</name>
<dbReference type="Proteomes" id="UP000820818">
    <property type="component" value="Linkage Group LG1"/>
</dbReference>
<evidence type="ECO:0000313" key="2">
    <source>
        <dbReference type="Proteomes" id="UP000820818"/>
    </source>
</evidence>
<organism evidence="1 2">
    <name type="scientific">Daphnia sinensis</name>
    <dbReference type="NCBI Taxonomy" id="1820382"/>
    <lineage>
        <taxon>Eukaryota</taxon>
        <taxon>Metazoa</taxon>
        <taxon>Ecdysozoa</taxon>
        <taxon>Arthropoda</taxon>
        <taxon>Crustacea</taxon>
        <taxon>Branchiopoda</taxon>
        <taxon>Diplostraca</taxon>
        <taxon>Cladocera</taxon>
        <taxon>Anomopoda</taxon>
        <taxon>Daphniidae</taxon>
        <taxon>Daphnia</taxon>
        <taxon>Daphnia similis group</taxon>
    </lineage>
</organism>
<protein>
    <submittedName>
        <fullName evidence="1">Uncharacterized protein</fullName>
    </submittedName>
</protein>
<accession>A0AAD5Q389</accession>
<comment type="caution">
    <text evidence="1">The sequence shown here is derived from an EMBL/GenBank/DDBJ whole genome shotgun (WGS) entry which is preliminary data.</text>
</comment>
<sequence>MATTSLIMNPLNCELLLAAARPLQHSMNRPASQARKSPIGLIHHLPPRTGRGSAMPLVREQSLDCLSTAIEDRKAEALQNRGWCYSCAIGNAQRTSEKGTHLVEWVICFAMLYVSKFLFSIDLSVDDTYNHLLCYHSHEVWKRLYAPRLHFRIPTPLPLHDV</sequence>
<keyword evidence="2" id="KW-1185">Reference proteome</keyword>
<reference evidence="1 2" key="1">
    <citation type="submission" date="2022-05" db="EMBL/GenBank/DDBJ databases">
        <title>A multi-omics perspective on studying reproductive biology in Daphnia sinensis.</title>
        <authorList>
            <person name="Jia J."/>
        </authorList>
    </citation>
    <scope>NUCLEOTIDE SEQUENCE [LARGE SCALE GENOMIC DNA]</scope>
    <source>
        <strain evidence="1 2">WSL</strain>
    </source>
</reference>